<keyword evidence="9" id="KW-1185">Reference proteome</keyword>
<dbReference type="PANTHER" id="PTHR48111">
    <property type="entry name" value="REGULATOR OF RPOS"/>
    <property type="match status" value="1"/>
</dbReference>
<dbReference type="Pfam" id="PF00486">
    <property type="entry name" value="Trans_reg_C"/>
    <property type="match status" value="1"/>
</dbReference>
<accession>A0ABZ0D3A4</accession>
<comment type="caution">
    <text evidence="4">Lacks conserved residue(s) required for the propagation of feature annotation.</text>
</comment>
<evidence type="ECO:0000313" key="8">
    <source>
        <dbReference type="EMBL" id="WOB09971.1"/>
    </source>
</evidence>
<evidence type="ECO:0000313" key="9">
    <source>
        <dbReference type="Proteomes" id="UP001303946"/>
    </source>
</evidence>
<evidence type="ECO:0000256" key="3">
    <source>
        <dbReference type="ARBA" id="ARBA00023125"/>
    </source>
</evidence>
<dbReference type="SMART" id="SM00862">
    <property type="entry name" value="Trans_reg_C"/>
    <property type="match status" value="1"/>
</dbReference>
<proteinExistence type="predicted"/>
<sequence>MRFQDSDDFLLSANAYDFDLYVVELAQQGVRGIDLVRLIRRRSVAGIVALGGEEGSEFVQALESGADMVLKADAPADHLSAGVAAVWRRLQSTAAGAPGAAPNPWTLLESRGVLQAPDGTEITLSESDLAIVRCFADAEGAKVERRTLIERLWGPDAAPASTENALHATLYRLRKRIEQAGQAFVPVHAVARVGYEFRAPLVRGS</sequence>
<dbReference type="Gene3D" id="1.10.10.10">
    <property type="entry name" value="Winged helix-like DNA-binding domain superfamily/Winged helix DNA-binding domain"/>
    <property type="match status" value="1"/>
</dbReference>
<dbReference type="SUPFAM" id="SSF52172">
    <property type="entry name" value="CheY-like"/>
    <property type="match status" value="1"/>
</dbReference>
<dbReference type="InterPro" id="IPR036388">
    <property type="entry name" value="WH-like_DNA-bd_sf"/>
</dbReference>
<evidence type="ECO:0000256" key="5">
    <source>
        <dbReference type="PROSITE-ProRule" id="PRU01091"/>
    </source>
</evidence>
<evidence type="ECO:0000259" key="6">
    <source>
        <dbReference type="PROSITE" id="PS50110"/>
    </source>
</evidence>
<dbReference type="InterPro" id="IPR001789">
    <property type="entry name" value="Sig_transdc_resp-reg_receiver"/>
</dbReference>
<name>A0ABZ0D3A4_9BURK</name>
<keyword evidence="3 5" id="KW-0238">DNA-binding</keyword>
<evidence type="ECO:0000256" key="2">
    <source>
        <dbReference type="ARBA" id="ARBA00023012"/>
    </source>
</evidence>
<dbReference type="PANTHER" id="PTHR48111:SF40">
    <property type="entry name" value="PHOSPHATE REGULON TRANSCRIPTIONAL REGULATORY PROTEIN PHOB"/>
    <property type="match status" value="1"/>
</dbReference>
<feature type="DNA-binding region" description="OmpR/PhoB-type" evidence="5">
    <location>
        <begin position="97"/>
        <end position="199"/>
    </location>
</feature>
<evidence type="ECO:0000256" key="1">
    <source>
        <dbReference type="ARBA" id="ARBA00022553"/>
    </source>
</evidence>
<dbReference type="Gene3D" id="3.40.50.2300">
    <property type="match status" value="1"/>
</dbReference>
<protein>
    <submittedName>
        <fullName evidence="8">Winged helix-turn-helix domain-containing protein</fullName>
    </submittedName>
</protein>
<dbReference type="EMBL" id="CP136336">
    <property type="protein sequence ID" value="WOB09971.1"/>
    <property type="molecule type" value="Genomic_DNA"/>
</dbReference>
<keyword evidence="1" id="KW-0597">Phosphoprotein</keyword>
<dbReference type="InterPro" id="IPR011006">
    <property type="entry name" value="CheY-like_superfamily"/>
</dbReference>
<keyword evidence="2" id="KW-0902">Two-component regulatory system</keyword>
<organism evidence="8 9">
    <name type="scientific">Piscinibacter gummiphilus</name>
    <dbReference type="NCBI Taxonomy" id="946333"/>
    <lineage>
        <taxon>Bacteria</taxon>
        <taxon>Pseudomonadati</taxon>
        <taxon>Pseudomonadota</taxon>
        <taxon>Betaproteobacteria</taxon>
        <taxon>Burkholderiales</taxon>
        <taxon>Sphaerotilaceae</taxon>
        <taxon>Piscinibacter</taxon>
    </lineage>
</organism>
<feature type="domain" description="Response regulatory" evidence="6">
    <location>
        <begin position="1"/>
        <end position="87"/>
    </location>
</feature>
<reference evidence="8 9" key="1">
    <citation type="submission" date="2023-10" db="EMBL/GenBank/DDBJ databases">
        <title>Bacteria for the degradation of biodegradable plastic PBAT(Polybutylene adipate terephthalate).</title>
        <authorList>
            <person name="Weon H.-Y."/>
            <person name="Yeon J."/>
        </authorList>
    </citation>
    <scope>NUCLEOTIDE SEQUENCE [LARGE SCALE GENOMIC DNA]</scope>
    <source>
        <strain evidence="8 9">SBD 7-3</strain>
    </source>
</reference>
<dbReference type="Proteomes" id="UP001303946">
    <property type="component" value="Chromosome"/>
</dbReference>
<evidence type="ECO:0000256" key="4">
    <source>
        <dbReference type="PROSITE-ProRule" id="PRU00169"/>
    </source>
</evidence>
<dbReference type="InterPro" id="IPR039420">
    <property type="entry name" value="WalR-like"/>
</dbReference>
<dbReference type="RefSeq" id="WP_316702853.1">
    <property type="nucleotide sequence ID" value="NZ_CP136336.1"/>
</dbReference>
<dbReference type="InterPro" id="IPR016032">
    <property type="entry name" value="Sig_transdc_resp-reg_C-effctor"/>
</dbReference>
<dbReference type="InterPro" id="IPR001867">
    <property type="entry name" value="OmpR/PhoB-type_DNA-bd"/>
</dbReference>
<evidence type="ECO:0000259" key="7">
    <source>
        <dbReference type="PROSITE" id="PS51755"/>
    </source>
</evidence>
<dbReference type="SUPFAM" id="SSF46894">
    <property type="entry name" value="C-terminal effector domain of the bipartite response regulators"/>
    <property type="match status" value="1"/>
</dbReference>
<feature type="domain" description="OmpR/PhoB-type" evidence="7">
    <location>
        <begin position="97"/>
        <end position="199"/>
    </location>
</feature>
<dbReference type="PROSITE" id="PS51755">
    <property type="entry name" value="OMPR_PHOB"/>
    <property type="match status" value="1"/>
</dbReference>
<gene>
    <name evidence="8" type="ORF">RXV79_07850</name>
</gene>
<dbReference type="PROSITE" id="PS50110">
    <property type="entry name" value="RESPONSE_REGULATORY"/>
    <property type="match status" value="1"/>
</dbReference>